<dbReference type="EMBL" id="CP115920">
    <property type="protein sequence ID" value="XCD14957.1"/>
    <property type="molecule type" value="Genomic_DNA"/>
</dbReference>
<feature type="domain" description="AMP-binding enzyme C-terminal" evidence="16">
    <location>
        <begin position="477"/>
        <end position="550"/>
    </location>
</feature>
<dbReference type="FunFam" id="3.30.300.30:FF:000006">
    <property type="entry name" value="Long-chain-fatty-acid--CoA ligase FadD"/>
    <property type="match status" value="1"/>
</dbReference>
<dbReference type="Gene3D" id="3.30.300.30">
    <property type="match status" value="1"/>
</dbReference>
<comment type="cofactor">
    <cofactor evidence="1">
        <name>Mg(2+)</name>
        <dbReference type="ChEBI" id="CHEBI:18420"/>
    </cofactor>
</comment>
<gene>
    <name evidence="17" type="ORF">PG915_10140</name>
</gene>
<dbReference type="KEGG" id="vck:PG915_10140"/>
<evidence type="ECO:0000259" key="16">
    <source>
        <dbReference type="Pfam" id="PF13193"/>
    </source>
</evidence>
<keyword evidence="9" id="KW-0460">Magnesium</keyword>
<keyword evidence="10" id="KW-0443">Lipid metabolism</keyword>
<dbReference type="InterPro" id="IPR000873">
    <property type="entry name" value="AMP-dep_synth/lig_dom"/>
</dbReference>
<evidence type="ECO:0000256" key="5">
    <source>
        <dbReference type="ARBA" id="ARBA00022598"/>
    </source>
</evidence>
<evidence type="ECO:0000256" key="7">
    <source>
        <dbReference type="ARBA" id="ARBA00022832"/>
    </source>
</evidence>
<comment type="pathway">
    <text evidence="3">Lipid metabolism; fatty acid beta-oxidation.</text>
</comment>
<evidence type="ECO:0000256" key="9">
    <source>
        <dbReference type="ARBA" id="ARBA00022842"/>
    </source>
</evidence>
<dbReference type="Gene3D" id="3.40.50.12780">
    <property type="entry name" value="N-terminal domain of ligase-like"/>
    <property type="match status" value="1"/>
</dbReference>
<dbReference type="SUPFAM" id="SSF56801">
    <property type="entry name" value="Acetyl-CoA synthetase-like"/>
    <property type="match status" value="1"/>
</dbReference>
<sequence length="559" mass="62174">MSNANRNGHKPWLKTYPSDVPEFVDVDQYTNINEMFKAPFEKFADNTAFVNMGHSLTYRELNEKSEAFAAYLQTELHAKKGDRIALMMPNLLQYPIAILGALKAGLVVVNVNPLYTPRELEHQLRDSGATIIVAVTNFGNSLQQVIEKTSIKHVILTSIGDALAPHKRTLVNFVVKYVKKMVPKYNLPGAISLRRALTDGKQMTFVAPELTRDDLAYLQYTGGTTGLAKGAMLTHRNIIANVLQVFGHFGPRTAKEQERAVTPLPLYHIFANSVSMMLMMYMGASNLLITNPRDLNSFVNDLSKYPFTMIFGLNTLLAALNKHEKFKTLDFSNAEFTIAGGMATQKHVAEEWQRITGMPIIEGYGLTECSPVVAGGVHTQQAYVAAVGVPLPSTELRIVDDQGQALGVNQVGEIQIRGPQVMKGYWKQDAETQAILAEDGWLYSGDIGRMDEEGIFYIEDRKKDMILVSGFNVFPTEVEEVATLHPKVTEAAAVGIPDDIAGERVKLFVVANGNVTADEIKQHCRKHLTGYKIPTFIEFKDELPKTNVGKILRRELRDQ</sequence>
<comment type="similarity">
    <text evidence="4">Belongs to the ATP-dependent AMP-binding enzyme family.</text>
</comment>
<reference evidence="17" key="1">
    <citation type="submission" date="2023-01" db="EMBL/GenBank/DDBJ databases">
        <title>Vibrio sp. CB1-14 genome sequencing.</title>
        <authorList>
            <person name="Otstavnykh N."/>
            <person name="Isaeva M."/>
            <person name="Meleshko D."/>
        </authorList>
    </citation>
    <scope>NUCLEOTIDE SEQUENCE</scope>
    <source>
        <strain evidence="17">CB1-14</strain>
    </source>
</reference>
<dbReference type="Pfam" id="PF13193">
    <property type="entry name" value="AMP-binding_C"/>
    <property type="match status" value="1"/>
</dbReference>
<evidence type="ECO:0000256" key="10">
    <source>
        <dbReference type="ARBA" id="ARBA00023098"/>
    </source>
</evidence>
<organism evidence="17">
    <name type="scientific">Vibrio chaetopteri</name>
    <dbReference type="NCBI Taxonomy" id="3016528"/>
    <lineage>
        <taxon>Bacteria</taxon>
        <taxon>Pseudomonadati</taxon>
        <taxon>Pseudomonadota</taxon>
        <taxon>Gammaproteobacteria</taxon>
        <taxon>Vibrionales</taxon>
        <taxon>Vibrionaceae</taxon>
        <taxon>Vibrio</taxon>
    </lineage>
</organism>
<dbReference type="PANTHER" id="PTHR43767">
    <property type="entry name" value="LONG-CHAIN-FATTY-ACID--COA LIGASE"/>
    <property type="match status" value="1"/>
</dbReference>
<dbReference type="AlphaFoldDB" id="A0AAU8BFY4"/>
<feature type="domain" description="AMP-dependent synthetase/ligase" evidence="15">
    <location>
        <begin position="40"/>
        <end position="426"/>
    </location>
</feature>
<name>A0AAU8BFY4_9VIBR</name>
<evidence type="ECO:0000256" key="4">
    <source>
        <dbReference type="ARBA" id="ARBA00006432"/>
    </source>
</evidence>
<dbReference type="GO" id="GO:0016020">
    <property type="term" value="C:membrane"/>
    <property type="evidence" value="ECO:0007669"/>
    <property type="project" value="UniProtKB-SubCell"/>
</dbReference>
<keyword evidence="11" id="KW-0472">Membrane</keyword>
<accession>A0AAU8BFY4</accession>
<evidence type="ECO:0000256" key="13">
    <source>
        <dbReference type="ARBA" id="ARBA00039545"/>
    </source>
</evidence>
<evidence type="ECO:0000256" key="2">
    <source>
        <dbReference type="ARBA" id="ARBA00004170"/>
    </source>
</evidence>
<dbReference type="InterPro" id="IPR045851">
    <property type="entry name" value="AMP-bd_C_sf"/>
</dbReference>
<dbReference type="InterPro" id="IPR025110">
    <property type="entry name" value="AMP-bd_C"/>
</dbReference>
<dbReference type="GO" id="GO:0005524">
    <property type="term" value="F:ATP binding"/>
    <property type="evidence" value="ECO:0007669"/>
    <property type="project" value="UniProtKB-KW"/>
</dbReference>
<evidence type="ECO:0000256" key="8">
    <source>
        <dbReference type="ARBA" id="ARBA00022840"/>
    </source>
</evidence>
<evidence type="ECO:0000256" key="6">
    <source>
        <dbReference type="ARBA" id="ARBA00022741"/>
    </source>
</evidence>
<keyword evidence="5" id="KW-0436">Ligase</keyword>
<evidence type="ECO:0000256" key="11">
    <source>
        <dbReference type="ARBA" id="ARBA00023136"/>
    </source>
</evidence>
<keyword evidence="7" id="KW-0276">Fatty acid metabolism</keyword>
<dbReference type="Pfam" id="PF00501">
    <property type="entry name" value="AMP-binding"/>
    <property type="match status" value="1"/>
</dbReference>
<dbReference type="GO" id="GO:0004467">
    <property type="term" value="F:long-chain fatty acid-CoA ligase activity"/>
    <property type="evidence" value="ECO:0007669"/>
    <property type="project" value="UniProtKB-EC"/>
</dbReference>
<evidence type="ECO:0000313" key="17">
    <source>
        <dbReference type="EMBL" id="XCD14957.1"/>
    </source>
</evidence>
<dbReference type="InterPro" id="IPR020845">
    <property type="entry name" value="AMP-binding_CS"/>
</dbReference>
<evidence type="ECO:0000256" key="14">
    <source>
        <dbReference type="ARBA" id="ARBA00042773"/>
    </source>
</evidence>
<evidence type="ECO:0000256" key="1">
    <source>
        <dbReference type="ARBA" id="ARBA00001946"/>
    </source>
</evidence>
<evidence type="ECO:0000256" key="12">
    <source>
        <dbReference type="ARBA" id="ARBA00026121"/>
    </source>
</evidence>
<dbReference type="FunFam" id="3.40.50.12780:FF:000003">
    <property type="entry name" value="Long-chain-fatty-acid--CoA ligase FadD"/>
    <property type="match status" value="1"/>
</dbReference>
<dbReference type="RefSeq" id="WP_353496421.1">
    <property type="nucleotide sequence ID" value="NZ_CP115920.1"/>
</dbReference>
<dbReference type="CDD" id="cd05936">
    <property type="entry name" value="FC-FACS_FadD_like"/>
    <property type="match status" value="1"/>
</dbReference>
<proteinExistence type="inferred from homology"/>
<evidence type="ECO:0000256" key="3">
    <source>
        <dbReference type="ARBA" id="ARBA00005005"/>
    </source>
</evidence>
<keyword evidence="6" id="KW-0547">Nucleotide-binding</keyword>
<keyword evidence="8" id="KW-0067">ATP-binding</keyword>
<protein>
    <recommendedName>
        <fullName evidence="13">Long-chain-fatty-acid--CoA ligase</fullName>
        <ecNumber evidence="12">6.2.1.3</ecNumber>
    </recommendedName>
    <alternativeName>
        <fullName evidence="14">Long-chain acyl-CoA synthetase</fullName>
    </alternativeName>
</protein>
<dbReference type="InterPro" id="IPR042099">
    <property type="entry name" value="ANL_N_sf"/>
</dbReference>
<dbReference type="InterPro" id="IPR050237">
    <property type="entry name" value="ATP-dep_AMP-bd_enzyme"/>
</dbReference>
<dbReference type="EC" id="6.2.1.3" evidence="12"/>
<evidence type="ECO:0000259" key="15">
    <source>
        <dbReference type="Pfam" id="PF00501"/>
    </source>
</evidence>
<dbReference type="PANTHER" id="PTHR43767:SF8">
    <property type="entry name" value="LONG-CHAIN-FATTY-ACID--COA LIGASE"/>
    <property type="match status" value="1"/>
</dbReference>
<dbReference type="PROSITE" id="PS00455">
    <property type="entry name" value="AMP_BINDING"/>
    <property type="match status" value="1"/>
</dbReference>
<comment type="subcellular location">
    <subcellularLocation>
        <location evidence="2">Membrane</location>
        <topology evidence="2">Peripheral membrane protein</topology>
    </subcellularLocation>
</comment>